<dbReference type="Pfam" id="PF07727">
    <property type="entry name" value="RVT_2"/>
    <property type="match status" value="1"/>
</dbReference>
<feature type="domain" description="Reverse transcriptase Ty1/copia-type" evidence="1">
    <location>
        <begin position="4"/>
        <end position="145"/>
    </location>
</feature>
<organism evidence="2">
    <name type="scientific">Spirodela intermedia</name>
    <name type="common">Intermediate duckweed</name>
    <dbReference type="NCBI Taxonomy" id="51605"/>
    <lineage>
        <taxon>Eukaryota</taxon>
        <taxon>Viridiplantae</taxon>
        <taxon>Streptophyta</taxon>
        <taxon>Embryophyta</taxon>
        <taxon>Tracheophyta</taxon>
        <taxon>Spermatophyta</taxon>
        <taxon>Magnoliopsida</taxon>
        <taxon>Liliopsida</taxon>
        <taxon>Araceae</taxon>
        <taxon>Lemnoideae</taxon>
        <taxon>Spirodela</taxon>
    </lineage>
</organism>
<sequence length="256" mass="29503">MNVAPGYTFIHQNNIVCKLKKSLYGLKQSPRVWFGRFTQAMKEFGYIQSNRDHTLFIKHGEQNKVTTLILYVDDIIITEDDTEEIKCLGQNLSREFDIKSLGRLTYFLGIEVVYSKGIFLSQHKYILDLLQETEKLECKSADTPIDPNLSLGEGKDSDQIDISKSYLSEYNIAVNVLSQHMNDPREIHLQAAYRVLAYLKTTIGQGIQKRRNQSRGIELSRIVFPFYPFFSLYFRPSLSFPMLSGSIRLLTDPLKV</sequence>
<dbReference type="Proteomes" id="UP001189122">
    <property type="component" value="Unassembled WGS sequence"/>
</dbReference>
<dbReference type="SUPFAM" id="SSF56672">
    <property type="entry name" value="DNA/RNA polymerases"/>
    <property type="match status" value="1"/>
</dbReference>
<dbReference type="PANTHER" id="PTHR11439">
    <property type="entry name" value="GAG-POL-RELATED RETROTRANSPOSON"/>
    <property type="match status" value="1"/>
</dbReference>
<reference evidence="2 3" key="1">
    <citation type="submission" date="2019-12" db="EMBL/GenBank/DDBJ databases">
        <authorList>
            <person name="Scholz U."/>
            <person name="Mascher M."/>
            <person name="Fiebig A."/>
        </authorList>
    </citation>
    <scope>NUCLEOTIDE SEQUENCE</scope>
</reference>
<protein>
    <recommendedName>
        <fullName evidence="1">Reverse transcriptase Ty1/copia-type domain-containing protein</fullName>
    </recommendedName>
</protein>
<evidence type="ECO:0000259" key="1">
    <source>
        <dbReference type="Pfam" id="PF07727"/>
    </source>
</evidence>
<evidence type="ECO:0000313" key="3">
    <source>
        <dbReference type="Proteomes" id="UP001189122"/>
    </source>
</evidence>
<dbReference type="EMBL" id="LR743592">
    <property type="protein sequence ID" value="CAA2619954.1"/>
    <property type="molecule type" value="Genomic_DNA"/>
</dbReference>
<dbReference type="InterPro" id="IPR013103">
    <property type="entry name" value="RVT_2"/>
</dbReference>
<gene>
    <name evidence="2" type="ORF">SI7747_05006123</name>
</gene>
<dbReference type="AlphaFoldDB" id="A0A7I8IRV5"/>
<dbReference type="EMBL" id="CACRZD030000005">
    <property type="protein sequence ID" value="CAA6659702.1"/>
    <property type="molecule type" value="Genomic_DNA"/>
</dbReference>
<evidence type="ECO:0000313" key="2">
    <source>
        <dbReference type="EMBL" id="CAA2619954.1"/>
    </source>
</evidence>
<accession>A0A7I8IRV5</accession>
<name>A0A7I8IRV5_SPIIN</name>
<keyword evidence="3" id="KW-1185">Reference proteome</keyword>
<proteinExistence type="predicted"/>
<dbReference type="PANTHER" id="PTHR11439:SF470">
    <property type="entry name" value="CYSTEINE-RICH RLK (RECEPTOR-LIKE PROTEIN KINASE) 8"/>
    <property type="match status" value="1"/>
</dbReference>
<dbReference type="InterPro" id="IPR043502">
    <property type="entry name" value="DNA/RNA_pol_sf"/>
</dbReference>